<dbReference type="RefSeq" id="WP_127199582.1">
    <property type="nucleotide sequence ID" value="NZ_RZNX01000004.1"/>
</dbReference>
<evidence type="ECO:0000256" key="3">
    <source>
        <dbReference type="ARBA" id="ARBA00023136"/>
    </source>
</evidence>
<dbReference type="InterPro" id="IPR024478">
    <property type="entry name" value="HlyB_4HB_MCP"/>
</dbReference>
<organism evidence="12 13">
    <name type="scientific">Paenibacillus zeisoli</name>
    <dbReference type="NCBI Taxonomy" id="2496267"/>
    <lineage>
        <taxon>Bacteria</taxon>
        <taxon>Bacillati</taxon>
        <taxon>Bacillota</taxon>
        <taxon>Bacilli</taxon>
        <taxon>Bacillales</taxon>
        <taxon>Paenibacillaceae</taxon>
        <taxon>Paenibacillus</taxon>
    </lineage>
</organism>
<evidence type="ECO:0000256" key="6">
    <source>
        <dbReference type="PROSITE-ProRule" id="PRU00284"/>
    </source>
</evidence>
<feature type="compositionally biased region" description="Polar residues" evidence="8">
    <location>
        <begin position="521"/>
        <end position="532"/>
    </location>
</feature>
<comment type="caution">
    <text evidence="12">The sequence shown here is derived from an EMBL/GenBank/DDBJ whole genome shotgun (WGS) entry which is preliminary data.</text>
</comment>
<dbReference type="Gene3D" id="6.10.340.10">
    <property type="match status" value="1"/>
</dbReference>
<dbReference type="OrthoDB" id="107771at2"/>
<dbReference type="PRINTS" id="PR00260">
    <property type="entry name" value="CHEMTRNSDUCR"/>
</dbReference>
<comment type="similarity">
    <text evidence="5">Belongs to the methyl-accepting chemotaxis (MCP) protein family.</text>
</comment>
<dbReference type="Pfam" id="PF00015">
    <property type="entry name" value="MCPsignal"/>
    <property type="match status" value="1"/>
</dbReference>
<dbReference type="Pfam" id="PF00672">
    <property type="entry name" value="HAMP"/>
    <property type="match status" value="1"/>
</dbReference>
<dbReference type="GO" id="GO:0007165">
    <property type="term" value="P:signal transduction"/>
    <property type="evidence" value="ECO:0007669"/>
    <property type="project" value="UniProtKB-KW"/>
</dbReference>
<dbReference type="PANTHER" id="PTHR32089:SF112">
    <property type="entry name" value="LYSOZYME-LIKE PROTEIN-RELATED"/>
    <property type="match status" value="1"/>
</dbReference>
<feature type="region of interest" description="Disordered" evidence="8">
    <location>
        <begin position="519"/>
        <end position="539"/>
    </location>
</feature>
<dbReference type="GO" id="GO:0004888">
    <property type="term" value="F:transmembrane signaling receptor activity"/>
    <property type="evidence" value="ECO:0007669"/>
    <property type="project" value="InterPro"/>
</dbReference>
<evidence type="ECO:0000256" key="5">
    <source>
        <dbReference type="ARBA" id="ARBA00029447"/>
    </source>
</evidence>
<dbReference type="SMART" id="SM00304">
    <property type="entry name" value="HAMP"/>
    <property type="match status" value="1"/>
</dbReference>
<dbReference type="GO" id="GO:0006935">
    <property type="term" value="P:chemotaxis"/>
    <property type="evidence" value="ECO:0007669"/>
    <property type="project" value="InterPro"/>
</dbReference>
<dbReference type="SMART" id="SM00283">
    <property type="entry name" value="MA"/>
    <property type="match status" value="1"/>
</dbReference>
<dbReference type="Pfam" id="PF12729">
    <property type="entry name" value="4HB_MCP_1"/>
    <property type="match status" value="1"/>
</dbReference>
<dbReference type="InterPro" id="IPR003660">
    <property type="entry name" value="HAMP_dom"/>
</dbReference>
<feature type="domain" description="HAMP" evidence="11">
    <location>
        <begin position="203"/>
        <end position="257"/>
    </location>
</feature>
<reference evidence="12 13" key="1">
    <citation type="submission" date="2018-12" db="EMBL/GenBank/DDBJ databases">
        <authorList>
            <person name="Sun L."/>
            <person name="Chen Z."/>
        </authorList>
    </citation>
    <scope>NUCLEOTIDE SEQUENCE [LARGE SCALE GENOMIC DNA]</scope>
    <source>
        <strain evidence="12 13">3-5-3</strain>
    </source>
</reference>
<accession>A0A3S1JN29</accession>
<evidence type="ECO:0000256" key="8">
    <source>
        <dbReference type="SAM" id="MobiDB-lite"/>
    </source>
</evidence>
<proteinExistence type="inferred from homology"/>
<feature type="transmembrane region" description="Helical" evidence="9">
    <location>
        <begin position="181"/>
        <end position="202"/>
    </location>
</feature>
<comment type="subcellular location">
    <subcellularLocation>
        <location evidence="1">Cell membrane</location>
    </subcellularLocation>
</comment>
<name>A0A3S1JN29_9BACL</name>
<protein>
    <submittedName>
        <fullName evidence="12">Methyl-accepting chemotaxis protein</fullName>
    </submittedName>
</protein>
<keyword evidence="9" id="KW-1133">Transmembrane helix</keyword>
<sequence>MKIRNKLLLSFSVVIALLILISGLSFYQMKRSQVVEQEASHDANFRYSLKALQYSLAGLSNDERAYLLSGDKKFPQEMAVKNKTVQKLFVSLKAKPGLDAAYQKVLAELEQDYNNYAEASQRVLASVGAGRSAEAVNIHFHEERQVRKQLELALNQLIEEIDKETADETLERQQENQQQEMLVLFICIAAVIVAWLIAWLVARSITKPMRVINQQMREIAEGHGDLSREIQLQSKDELADMAASYNEMIRNLRSILIQAKDTAIQAAASSEQLTASAEHTTRATEYIVESTQQIVTSADREQSYVAQAVNGIQQISNGIQVVKDRNQEVSGLSASSLEASTQGASAIQDIVMEMHDIQTTVQEAASVIQSLGDRSQQINGITRMITELANRTNMLSLNAGIEAARAGEQGKGFAVVAGEVRQLARQSQESAEQINELIQGIVADTDKAVTAMHAGTGKVAQGLTKTIEMGRMFQTIEAQAAEVSAQVDETSETIQKLSSGSQQLVTFMDEVSKSSEEVVAASQNNSASTEEQLASMEQIASSAHELSRLAEDLHGVLSRFKLN</sequence>
<keyword evidence="3 9" id="KW-0472">Membrane</keyword>
<dbReference type="GO" id="GO:0005886">
    <property type="term" value="C:plasma membrane"/>
    <property type="evidence" value="ECO:0007669"/>
    <property type="project" value="UniProtKB-SubCell"/>
</dbReference>
<keyword evidence="4 6" id="KW-0807">Transducer</keyword>
<evidence type="ECO:0000256" key="2">
    <source>
        <dbReference type="ARBA" id="ARBA00022475"/>
    </source>
</evidence>
<evidence type="ECO:0000256" key="4">
    <source>
        <dbReference type="ARBA" id="ARBA00023224"/>
    </source>
</evidence>
<dbReference type="Proteomes" id="UP000272464">
    <property type="component" value="Unassembled WGS sequence"/>
</dbReference>
<keyword evidence="2" id="KW-1003">Cell membrane</keyword>
<feature type="domain" description="Methyl-accepting transducer" evidence="10">
    <location>
        <begin position="276"/>
        <end position="519"/>
    </location>
</feature>
<keyword evidence="9" id="KW-0812">Transmembrane</keyword>
<evidence type="ECO:0000256" key="7">
    <source>
        <dbReference type="SAM" id="Coils"/>
    </source>
</evidence>
<evidence type="ECO:0000256" key="1">
    <source>
        <dbReference type="ARBA" id="ARBA00004236"/>
    </source>
</evidence>
<dbReference type="Gene3D" id="1.10.287.950">
    <property type="entry name" value="Methyl-accepting chemotaxis protein"/>
    <property type="match status" value="1"/>
</dbReference>
<evidence type="ECO:0000256" key="9">
    <source>
        <dbReference type="SAM" id="Phobius"/>
    </source>
</evidence>
<gene>
    <name evidence="12" type="ORF">EJP77_12580</name>
</gene>
<dbReference type="PROSITE" id="PS50885">
    <property type="entry name" value="HAMP"/>
    <property type="match status" value="1"/>
</dbReference>
<evidence type="ECO:0000313" key="13">
    <source>
        <dbReference type="Proteomes" id="UP000272464"/>
    </source>
</evidence>
<dbReference type="PROSITE" id="PS50111">
    <property type="entry name" value="CHEMOTAXIS_TRANSDUC_2"/>
    <property type="match status" value="1"/>
</dbReference>
<dbReference type="AlphaFoldDB" id="A0A3S1JN29"/>
<evidence type="ECO:0000313" key="12">
    <source>
        <dbReference type="EMBL" id="RUT30650.1"/>
    </source>
</evidence>
<keyword evidence="13" id="KW-1185">Reference proteome</keyword>
<evidence type="ECO:0000259" key="11">
    <source>
        <dbReference type="PROSITE" id="PS50885"/>
    </source>
</evidence>
<dbReference type="SUPFAM" id="SSF58104">
    <property type="entry name" value="Methyl-accepting chemotaxis protein (MCP) signaling domain"/>
    <property type="match status" value="1"/>
</dbReference>
<evidence type="ECO:0000259" key="10">
    <source>
        <dbReference type="PROSITE" id="PS50111"/>
    </source>
</evidence>
<dbReference type="InterPro" id="IPR004090">
    <property type="entry name" value="Chemotax_Me-accpt_rcpt"/>
</dbReference>
<dbReference type="PANTHER" id="PTHR32089">
    <property type="entry name" value="METHYL-ACCEPTING CHEMOTAXIS PROTEIN MCPB"/>
    <property type="match status" value="1"/>
</dbReference>
<dbReference type="InterPro" id="IPR004089">
    <property type="entry name" value="MCPsignal_dom"/>
</dbReference>
<dbReference type="CDD" id="cd06225">
    <property type="entry name" value="HAMP"/>
    <property type="match status" value="1"/>
</dbReference>
<keyword evidence="7" id="KW-0175">Coiled coil</keyword>
<dbReference type="EMBL" id="RZNX01000004">
    <property type="protein sequence ID" value="RUT30650.1"/>
    <property type="molecule type" value="Genomic_DNA"/>
</dbReference>
<feature type="coiled-coil region" evidence="7">
    <location>
        <begin position="140"/>
        <end position="167"/>
    </location>
</feature>